<dbReference type="GeneID" id="30207713"/>
<gene>
    <name evidence="1" type="ORF">I302_03314</name>
    <name evidence="2" type="ORF">I302_104607</name>
</gene>
<dbReference type="EMBL" id="CP144542">
    <property type="protein sequence ID" value="WVW82596.1"/>
    <property type="molecule type" value="Genomic_DNA"/>
</dbReference>
<dbReference type="RefSeq" id="XP_019049525.1">
    <property type="nucleotide sequence ID" value="XM_019189963.1"/>
</dbReference>
<proteinExistence type="predicted"/>
<organism evidence="1">
    <name type="scientific">Kwoniella bestiolae CBS 10118</name>
    <dbReference type="NCBI Taxonomy" id="1296100"/>
    <lineage>
        <taxon>Eukaryota</taxon>
        <taxon>Fungi</taxon>
        <taxon>Dikarya</taxon>
        <taxon>Basidiomycota</taxon>
        <taxon>Agaricomycotina</taxon>
        <taxon>Tremellomycetes</taxon>
        <taxon>Tremellales</taxon>
        <taxon>Cryptococcaceae</taxon>
        <taxon>Kwoniella</taxon>
    </lineage>
</organism>
<reference evidence="2" key="4">
    <citation type="submission" date="2024-02" db="EMBL/GenBank/DDBJ databases">
        <title>Comparative genomics of Cryptococcus and Kwoniella reveals pathogenesis evolution and contrasting modes of karyotype evolution via chromosome fusion or intercentromeric recombination.</title>
        <authorList>
            <person name="Coelho M.A."/>
            <person name="David-Palma M."/>
            <person name="Shea T."/>
            <person name="Bowers K."/>
            <person name="McGinley-Smith S."/>
            <person name="Mohammad A.W."/>
            <person name="Gnirke A."/>
            <person name="Yurkov A.M."/>
            <person name="Nowrousian M."/>
            <person name="Sun S."/>
            <person name="Cuomo C.A."/>
            <person name="Heitman J."/>
        </authorList>
    </citation>
    <scope>NUCLEOTIDE SEQUENCE</scope>
    <source>
        <strain evidence="2">CBS 10118</strain>
    </source>
</reference>
<dbReference type="VEuPathDB" id="FungiDB:I302_03314"/>
<protein>
    <submittedName>
        <fullName evidence="1">Uncharacterized protein</fullName>
    </submittedName>
</protein>
<dbReference type="Proteomes" id="UP000092730">
    <property type="component" value="Chromosome 2"/>
</dbReference>
<evidence type="ECO:0000313" key="3">
    <source>
        <dbReference type="Proteomes" id="UP000092730"/>
    </source>
</evidence>
<name>A0A1B9GBR9_9TREE</name>
<evidence type="ECO:0000313" key="2">
    <source>
        <dbReference type="EMBL" id="WVW82596.1"/>
    </source>
</evidence>
<dbReference type="EMBL" id="KI894019">
    <property type="protein sequence ID" value="OCF28455.1"/>
    <property type="molecule type" value="Genomic_DNA"/>
</dbReference>
<dbReference type="AlphaFoldDB" id="A0A1B9GBR9"/>
<accession>A0A1B9GBR9</accession>
<dbReference type="KEGG" id="kbi:30207713"/>
<reference evidence="2" key="2">
    <citation type="submission" date="2013-07" db="EMBL/GenBank/DDBJ databases">
        <authorList>
            <consortium name="The Broad Institute Genome Sequencing Platform"/>
            <person name="Cuomo C."/>
            <person name="Litvintseva A."/>
            <person name="Chen Y."/>
            <person name="Heitman J."/>
            <person name="Sun S."/>
            <person name="Springer D."/>
            <person name="Dromer F."/>
            <person name="Young S.K."/>
            <person name="Zeng Q."/>
            <person name="Gargeya S."/>
            <person name="Fitzgerald M."/>
            <person name="Abouelleil A."/>
            <person name="Alvarado L."/>
            <person name="Berlin A.M."/>
            <person name="Chapman S.B."/>
            <person name="Dewar J."/>
            <person name="Goldberg J."/>
            <person name="Griggs A."/>
            <person name="Gujja S."/>
            <person name="Hansen M."/>
            <person name="Howarth C."/>
            <person name="Imamovic A."/>
            <person name="Larimer J."/>
            <person name="McCowan C."/>
            <person name="Murphy C."/>
            <person name="Pearson M."/>
            <person name="Priest M."/>
            <person name="Roberts A."/>
            <person name="Saif S."/>
            <person name="Shea T."/>
            <person name="Sykes S."/>
            <person name="Wortman J."/>
            <person name="Nusbaum C."/>
            <person name="Birren B."/>
        </authorList>
    </citation>
    <scope>NUCLEOTIDE SEQUENCE</scope>
    <source>
        <strain evidence="2">CBS 10118</strain>
    </source>
</reference>
<sequence length="197" mass="21846">MADLQHPTINADPTFATAIGREDLVNRQINILTGIIADTELSLPDAHQISPNDKSSEPVSEGAIANLIEKYKIERRGELRSFINRIIDDITASASVGGFSERQTLDKIQYTVDVPSSRDAVYGRGDMTVYADSVEMFNATFDGGTANLSLVDIPLSERDEEYYESLKIRLDRATEDSQWKLSLVPIRPDIQSDPSLI</sequence>
<evidence type="ECO:0000313" key="1">
    <source>
        <dbReference type="EMBL" id="OCF28455.1"/>
    </source>
</evidence>
<keyword evidence="3" id="KW-1185">Reference proteome</keyword>
<reference evidence="1" key="3">
    <citation type="submission" date="2014-01" db="EMBL/GenBank/DDBJ databases">
        <title>Evolution of pathogenesis and genome organization in the Tremellales.</title>
        <authorList>
            <person name="Cuomo C."/>
            <person name="Litvintseva A."/>
            <person name="Heitman J."/>
            <person name="Chen Y."/>
            <person name="Sun S."/>
            <person name="Springer D."/>
            <person name="Dromer F."/>
            <person name="Young S."/>
            <person name="Zeng Q."/>
            <person name="Chapman S."/>
            <person name="Gujja S."/>
            <person name="Saif S."/>
            <person name="Birren B."/>
        </authorList>
    </citation>
    <scope>NUCLEOTIDE SEQUENCE</scope>
    <source>
        <strain evidence="1">CBS 10118</strain>
    </source>
</reference>
<reference evidence="1" key="1">
    <citation type="submission" date="2013-07" db="EMBL/GenBank/DDBJ databases">
        <title>The Genome Sequence of Cryptococcus bestiolae CBS10118.</title>
        <authorList>
            <consortium name="The Broad Institute Genome Sequencing Platform"/>
            <person name="Cuomo C."/>
            <person name="Litvintseva A."/>
            <person name="Chen Y."/>
            <person name="Heitman J."/>
            <person name="Sun S."/>
            <person name="Springer D."/>
            <person name="Dromer F."/>
            <person name="Young S.K."/>
            <person name="Zeng Q."/>
            <person name="Gargeya S."/>
            <person name="Fitzgerald M."/>
            <person name="Abouelleil A."/>
            <person name="Alvarado L."/>
            <person name="Berlin A.M."/>
            <person name="Chapman S.B."/>
            <person name="Dewar J."/>
            <person name="Goldberg J."/>
            <person name="Griggs A."/>
            <person name="Gujja S."/>
            <person name="Hansen M."/>
            <person name="Howarth C."/>
            <person name="Imamovic A."/>
            <person name="Larimer J."/>
            <person name="McCowan C."/>
            <person name="Murphy C."/>
            <person name="Pearson M."/>
            <person name="Priest M."/>
            <person name="Roberts A."/>
            <person name="Saif S."/>
            <person name="Shea T."/>
            <person name="Sykes S."/>
            <person name="Wortman J."/>
            <person name="Nusbaum C."/>
            <person name="Birren B."/>
        </authorList>
    </citation>
    <scope>NUCLEOTIDE SEQUENCE [LARGE SCALE GENOMIC DNA]</scope>
    <source>
        <strain evidence="1">CBS 10118</strain>
    </source>
</reference>